<keyword evidence="2" id="KW-0349">Heme</keyword>
<keyword evidence="4" id="KW-0560">Oxidoreductase</keyword>
<evidence type="ECO:0000256" key="3">
    <source>
        <dbReference type="ARBA" id="ARBA00022723"/>
    </source>
</evidence>
<reference evidence="8" key="1">
    <citation type="submission" date="2021-01" db="UniProtKB">
        <authorList>
            <consortium name="EnsemblMetazoa"/>
        </authorList>
    </citation>
    <scope>IDENTIFICATION</scope>
</reference>
<organism evidence="8 9">
    <name type="scientific">Clytia hemisphaerica</name>
    <dbReference type="NCBI Taxonomy" id="252671"/>
    <lineage>
        <taxon>Eukaryota</taxon>
        <taxon>Metazoa</taxon>
        <taxon>Cnidaria</taxon>
        <taxon>Hydrozoa</taxon>
        <taxon>Hydroidolina</taxon>
        <taxon>Leptothecata</taxon>
        <taxon>Obeliida</taxon>
        <taxon>Clytiidae</taxon>
        <taxon>Clytia</taxon>
    </lineage>
</organism>
<dbReference type="InterPro" id="IPR036396">
    <property type="entry name" value="Cyt_P450_sf"/>
</dbReference>
<keyword evidence="6" id="KW-0503">Monooxygenase</keyword>
<evidence type="ECO:0000313" key="9">
    <source>
        <dbReference type="Proteomes" id="UP000594262"/>
    </source>
</evidence>
<dbReference type="OrthoDB" id="734129at2759"/>
<keyword evidence="7" id="KW-1133">Transmembrane helix</keyword>
<keyword evidence="9" id="KW-1185">Reference proteome</keyword>
<dbReference type="PRINTS" id="PR00463">
    <property type="entry name" value="EP450I"/>
</dbReference>
<evidence type="ECO:0000256" key="4">
    <source>
        <dbReference type="ARBA" id="ARBA00023002"/>
    </source>
</evidence>
<keyword evidence="7" id="KW-0472">Membrane</keyword>
<accession>A0A7M5X5C4</accession>
<comment type="similarity">
    <text evidence="1">Belongs to the cytochrome P450 family.</text>
</comment>
<dbReference type="Gene3D" id="1.10.630.10">
    <property type="entry name" value="Cytochrome P450"/>
    <property type="match status" value="1"/>
</dbReference>
<keyword evidence="7" id="KW-0812">Transmembrane</keyword>
<sequence>DQTVSNVLDFLFISLIFMIKRNTFSKQNLRLRHFGVSFSGDMIASILLAVPGFFFIWMLITYVEHLISLRKYPKGPFPLPLVGNLLMLSKTPYLDFIEIGKRYGDVFSLSLGMTRIVIINSYTNIKEALITRGTDFAGRPTDSIVNRIPSNNFTSVISFDYSKSFVFVRKLAFKSLHLYGAGMKNIEDIVIEEVEKMCSILTKEAGKPVPIRHHLGNSLVNTICHLCFSKKYDSHDPEFQQILESMRMIIQGLAPG</sequence>
<dbReference type="GO" id="GO:0005506">
    <property type="term" value="F:iron ion binding"/>
    <property type="evidence" value="ECO:0007669"/>
    <property type="project" value="InterPro"/>
</dbReference>
<dbReference type="GO" id="GO:0042446">
    <property type="term" value="P:hormone biosynthetic process"/>
    <property type="evidence" value="ECO:0007669"/>
    <property type="project" value="TreeGrafter"/>
</dbReference>
<feature type="transmembrane region" description="Helical" evidence="7">
    <location>
        <begin position="42"/>
        <end position="63"/>
    </location>
</feature>
<dbReference type="EnsemblMetazoa" id="CLYHEMT018178.4">
    <property type="protein sequence ID" value="CLYHEMP018178.4"/>
    <property type="gene ID" value="CLYHEMG018178"/>
</dbReference>
<evidence type="ECO:0000256" key="5">
    <source>
        <dbReference type="ARBA" id="ARBA00023004"/>
    </source>
</evidence>
<dbReference type="GO" id="GO:0042448">
    <property type="term" value="P:progesterone metabolic process"/>
    <property type="evidence" value="ECO:0007669"/>
    <property type="project" value="TreeGrafter"/>
</dbReference>
<protein>
    <submittedName>
        <fullName evidence="8">Uncharacterized protein</fullName>
    </submittedName>
</protein>
<dbReference type="PANTHER" id="PTHR24289:SF1">
    <property type="entry name" value="STEROID 17-ALPHA-HYDROXYLASE_17,20 LYASE"/>
    <property type="match status" value="1"/>
</dbReference>
<dbReference type="Pfam" id="PF00067">
    <property type="entry name" value="p450"/>
    <property type="match status" value="1"/>
</dbReference>
<dbReference type="InterPro" id="IPR002401">
    <property type="entry name" value="Cyt_P450_E_grp-I"/>
</dbReference>
<evidence type="ECO:0000256" key="1">
    <source>
        <dbReference type="ARBA" id="ARBA00010617"/>
    </source>
</evidence>
<evidence type="ECO:0000313" key="8">
    <source>
        <dbReference type="EnsemblMetazoa" id="CLYHEMP018178.4"/>
    </source>
</evidence>
<name>A0A7M5X5C4_9CNID</name>
<dbReference type="GO" id="GO:0020037">
    <property type="term" value="F:heme binding"/>
    <property type="evidence" value="ECO:0007669"/>
    <property type="project" value="InterPro"/>
</dbReference>
<dbReference type="GO" id="GO:0004508">
    <property type="term" value="F:steroid 17-alpha-monooxygenase activity"/>
    <property type="evidence" value="ECO:0007669"/>
    <property type="project" value="TreeGrafter"/>
</dbReference>
<dbReference type="InterPro" id="IPR001128">
    <property type="entry name" value="Cyt_P450"/>
</dbReference>
<dbReference type="PANTHER" id="PTHR24289">
    <property type="entry name" value="STEROID 17-ALPHA-HYDROXYLASE/17,20 LYASE"/>
    <property type="match status" value="1"/>
</dbReference>
<dbReference type="SUPFAM" id="SSF48264">
    <property type="entry name" value="Cytochrome P450"/>
    <property type="match status" value="1"/>
</dbReference>
<evidence type="ECO:0000256" key="7">
    <source>
        <dbReference type="SAM" id="Phobius"/>
    </source>
</evidence>
<evidence type="ECO:0000256" key="2">
    <source>
        <dbReference type="ARBA" id="ARBA00022617"/>
    </source>
</evidence>
<evidence type="ECO:0000256" key="6">
    <source>
        <dbReference type="ARBA" id="ARBA00023033"/>
    </source>
</evidence>
<keyword evidence="5" id="KW-0408">Iron</keyword>
<dbReference type="Proteomes" id="UP000594262">
    <property type="component" value="Unplaced"/>
</dbReference>
<proteinExistence type="inferred from homology"/>
<keyword evidence="3" id="KW-0479">Metal-binding</keyword>
<dbReference type="AlphaFoldDB" id="A0A7M5X5C4"/>